<dbReference type="eggNOG" id="COG4134">
    <property type="taxonomic scope" value="Bacteria"/>
</dbReference>
<dbReference type="KEGG" id="eac:EAL2_808p06880"/>
<feature type="signal peptide" evidence="1">
    <location>
        <begin position="1"/>
        <end position="23"/>
    </location>
</feature>
<dbReference type="SUPFAM" id="SSF53850">
    <property type="entry name" value="Periplasmic binding protein-like II"/>
    <property type="match status" value="1"/>
</dbReference>
<dbReference type="PATRIC" id="fig|1286171.3.peg.2871"/>
<dbReference type="Proteomes" id="UP000019591">
    <property type="component" value="Plasmid EAL2_808p"/>
</dbReference>
<keyword evidence="3" id="KW-1185">Reference proteome</keyword>
<sequence length="409" mass="45371">MSRRIIALLLSTMLVLMTFTGCTKVKPGAEFDASADFETIVEQAKGSTVRFYGWGGDEQRNKWLDTVVAPALKEKYDITLERIPMDIDQILAKLSGEKQAGEENGSIDMIWINGENFYSAKENGLLFGPFADKLPNFKKNIDADSEEIQKDFGYPIEGYEAPYGKAQIVMINDSAVTPEAPKNTVELMEYVKKYKGKVTYPALPDFTGSAFVRNVIYDIVGYEQFMDMEPDKAIVKAAIEPALAYLRELNPYLWNEGRTFPAASTELDNMFADGELAMSMSYSPYSVALSIEDGIYPETARAFQFEKGTIGNTNYMAIAANSPNKAAAMVAINEIMSAELQASQFSVLKALPVVEYGRLSDDEKAMFDSVDIGKGTIPQDKLLSKRLPEMPAKLVPIIEEIWAQEVVGK</sequence>
<feature type="chain" id="PRO_5038652033" evidence="1">
    <location>
        <begin position="24"/>
        <end position="409"/>
    </location>
</feature>
<dbReference type="NCBIfam" id="NF008633">
    <property type="entry name" value="PRK11622.1"/>
    <property type="match status" value="1"/>
</dbReference>
<dbReference type="InterPro" id="IPR006059">
    <property type="entry name" value="SBP"/>
</dbReference>
<dbReference type="PANTHER" id="PTHR42779:SF1">
    <property type="entry name" value="PROTEIN YNJB"/>
    <property type="match status" value="1"/>
</dbReference>
<dbReference type="Pfam" id="PF13416">
    <property type="entry name" value="SBP_bac_8"/>
    <property type="match status" value="1"/>
</dbReference>
<dbReference type="HOGENOM" id="CLU_045122_0_0_9"/>
<name>W8UBU8_PEPAC</name>
<proteinExistence type="predicted"/>
<accession>W8UBU8</accession>
<keyword evidence="2" id="KW-0614">Plasmid</keyword>
<organism evidence="2 3">
    <name type="scientific">Peptoclostridium acidaminophilum DSM 3953</name>
    <dbReference type="NCBI Taxonomy" id="1286171"/>
    <lineage>
        <taxon>Bacteria</taxon>
        <taxon>Bacillati</taxon>
        <taxon>Bacillota</taxon>
        <taxon>Clostridia</taxon>
        <taxon>Peptostreptococcales</taxon>
        <taxon>Peptoclostridiaceae</taxon>
        <taxon>Peptoclostridium</taxon>
    </lineage>
</organism>
<evidence type="ECO:0000256" key="1">
    <source>
        <dbReference type="SAM" id="SignalP"/>
    </source>
</evidence>
<dbReference type="RefSeq" id="WP_025437026.1">
    <property type="nucleotide sequence ID" value="NZ_CP007453.1"/>
</dbReference>
<dbReference type="OrthoDB" id="3239593at2"/>
<protein>
    <submittedName>
        <fullName evidence="2">ABC-type uncharacterized transport system, periplasmic component YnjB</fullName>
    </submittedName>
</protein>
<dbReference type="EMBL" id="CP007453">
    <property type="protein sequence ID" value="AHM58191.1"/>
    <property type="molecule type" value="Genomic_DNA"/>
</dbReference>
<gene>
    <name evidence="2" type="primary">ynjB</name>
    <name evidence="2" type="ORF">EAL2_808p06880</name>
</gene>
<evidence type="ECO:0000313" key="3">
    <source>
        <dbReference type="Proteomes" id="UP000019591"/>
    </source>
</evidence>
<reference evidence="2 3" key="1">
    <citation type="journal article" date="2014" name="Genome Announc.">
        <title>Complete Genome Sequence of Amino Acid-Utilizing Eubacterium acidaminophilum al-2 (DSM 3953).</title>
        <authorList>
            <person name="Poehlein A."/>
            <person name="Andreesen J.R."/>
            <person name="Daniel R."/>
        </authorList>
    </citation>
    <scope>NUCLEOTIDE SEQUENCE [LARGE SCALE GENOMIC DNA]</scope>
    <source>
        <strain evidence="2 3">DSM 3953</strain>
        <plasmid evidence="3">Plasmid EAL2_808p</plasmid>
    </source>
</reference>
<dbReference type="AlphaFoldDB" id="W8UBU8"/>
<evidence type="ECO:0000313" key="2">
    <source>
        <dbReference type="EMBL" id="AHM58191.1"/>
    </source>
</evidence>
<dbReference type="PANTHER" id="PTHR42779">
    <property type="entry name" value="PROTEIN YNJB"/>
    <property type="match status" value="1"/>
</dbReference>
<keyword evidence="1" id="KW-0732">Signal</keyword>
<dbReference type="PROSITE" id="PS51257">
    <property type="entry name" value="PROKAR_LIPOPROTEIN"/>
    <property type="match status" value="1"/>
</dbReference>
<dbReference type="Gene3D" id="3.40.190.10">
    <property type="entry name" value="Periplasmic binding protein-like II"/>
    <property type="match status" value="2"/>
</dbReference>
<dbReference type="PIRSF" id="PIRSF029172">
    <property type="entry name" value="UCP029172_ABC_sbc_YnjB"/>
    <property type="match status" value="1"/>
</dbReference>
<dbReference type="InterPro" id="IPR027020">
    <property type="entry name" value="YnjB"/>
</dbReference>
<geneLocation type="plasmid" evidence="2 3">
    <name>EAL2_808p</name>
</geneLocation>